<protein>
    <submittedName>
        <fullName evidence="3">Uncharacterized protein</fullName>
    </submittedName>
</protein>
<dbReference type="EMBL" id="BSPG01000012">
    <property type="protein sequence ID" value="GLS44527.1"/>
    <property type="molecule type" value="Genomic_DNA"/>
</dbReference>
<reference evidence="3 4" key="3">
    <citation type="submission" date="2020-08" db="EMBL/GenBank/DDBJ databases">
        <title>Genomic Encyclopedia of Type Strains, Phase IV (KMG-IV): sequencing the most valuable type-strain genomes for metagenomic binning, comparative biology and taxonomic classification.</title>
        <authorList>
            <person name="Goeker M."/>
        </authorList>
    </citation>
    <scope>NUCLEOTIDE SEQUENCE [LARGE SCALE GENOMIC DNA]</scope>
    <source>
        <strain evidence="3 4">DSM 24105</strain>
    </source>
</reference>
<evidence type="ECO:0000313" key="4">
    <source>
        <dbReference type="Proteomes" id="UP000517759"/>
    </source>
</evidence>
<feature type="transmembrane region" description="Helical" evidence="1">
    <location>
        <begin position="67"/>
        <end position="86"/>
    </location>
</feature>
<gene>
    <name evidence="2" type="ORF">GCM10007884_25150</name>
    <name evidence="3" type="ORF">GGR33_001625</name>
</gene>
<keyword evidence="1" id="KW-0812">Transmembrane</keyword>
<feature type="transmembrane region" description="Helical" evidence="1">
    <location>
        <begin position="219"/>
        <end position="252"/>
    </location>
</feature>
<feature type="transmembrane region" description="Helical" evidence="1">
    <location>
        <begin position="371"/>
        <end position="391"/>
    </location>
</feature>
<dbReference type="Proteomes" id="UP000517759">
    <property type="component" value="Unassembled WGS sequence"/>
</dbReference>
<dbReference type="EMBL" id="JACIDN010000003">
    <property type="protein sequence ID" value="MBB3902130.1"/>
    <property type="molecule type" value="Genomic_DNA"/>
</dbReference>
<reference evidence="2" key="1">
    <citation type="journal article" date="2014" name="Int. J. Syst. Evol. Microbiol.">
        <title>Complete genome of a new Firmicutes species belonging to the dominant human colonic microbiota ('Ruminococcus bicirculans') reveals two chromosomes and a selective capacity to utilize plant glucans.</title>
        <authorList>
            <consortium name="NISC Comparative Sequencing Program"/>
            <person name="Wegmann U."/>
            <person name="Louis P."/>
            <person name="Goesmann A."/>
            <person name="Henrissat B."/>
            <person name="Duncan S.H."/>
            <person name="Flint H.J."/>
        </authorList>
    </citation>
    <scope>NUCLEOTIDE SEQUENCE</scope>
    <source>
        <strain evidence="2">NBRC 107710</strain>
    </source>
</reference>
<feature type="transmembrane region" description="Helical" evidence="1">
    <location>
        <begin position="264"/>
        <end position="285"/>
    </location>
</feature>
<dbReference type="NCBIfam" id="NF038256">
    <property type="entry name" value="exopoly_VpsF"/>
    <property type="match status" value="1"/>
</dbReference>
<feature type="transmembrane region" description="Helical" evidence="1">
    <location>
        <begin position="120"/>
        <end position="139"/>
    </location>
</feature>
<keyword evidence="5" id="KW-1185">Reference proteome</keyword>
<keyword evidence="1" id="KW-0472">Membrane</keyword>
<name>A0A7W6AIP2_9HYPH</name>
<reference evidence="2" key="4">
    <citation type="submission" date="2023-01" db="EMBL/GenBank/DDBJ databases">
        <title>Draft genome sequence of Methylobacterium brachythecii strain NBRC 107710.</title>
        <authorList>
            <person name="Sun Q."/>
            <person name="Mori K."/>
        </authorList>
    </citation>
    <scope>NUCLEOTIDE SEQUENCE</scope>
    <source>
        <strain evidence="2">NBRC 107710</strain>
    </source>
</reference>
<feature type="transmembrane region" description="Helical" evidence="1">
    <location>
        <begin position="305"/>
        <end position="330"/>
    </location>
</feature>
<keyword evidence="1" id="KW-1133">Transmembrane helix</keyword>
<proteinExistence type="predicted"/>
<dbReference type="RefSeq" id="WP_183503793.1">
    <property type="nucleotide sequence ID" value="NZ_BSPG01000012.1"/>
</dbReference>
<evidence type="ECO:0000313" key="2">
    <source>
        <dbReference type="EMBL" id="GLS44527.1"/>
    </source>
</evidence>
<feature type="transmembrane region" description="Helical" evidence="1">
    <location>
        <begin position="342"/>
        <end position="365"/>
    </location>
</feature>
<evidence type="ECO:0000313" key="3">
    <source>
        <dbReference type="EMBL" id="MBB3902130.1"/>
    </source>
</evidence>
<feature type="transmembrane region" description="Helical" evidence="1">
    <location>
        <begin position="151"/>
        <end position="168"/>
    </location>
</feature>
<dbReference type="AlphaFoldDB" id="A0A7W6AIP2"/>
<reference evidence="5" key="2">
    <citation type="journal article" date="2019" name="Int. J. Syst. Evol. Microbiol.">
        <title>The Global Catalogue of Microorganisms (GCM) 10K type strain sequencing project: providing services to taxonomists for standard genome sequencing and annotation.</title>
        <authorList>
            <consortium name="The Broad Institute Genomics Platform"/>
            <consortium name="The Broad Institute Genome Sequencing Center for Infectious Disease"/>
            <person name="Wu L."/>
            <person name="Ma J."/>
        </authorList>
    </citation>
    <scope>NUCLEOTIDE SEQUENCE [LARGE SCALE GENOMIC DNA]</scope>
    <source>
        <strain evidence="5">NBRC 107710</strain>
    </source>
</reference>
<comment type="caution">
    <text evidence="3">The sequence shown here is derived from an EMBL/GenBank/DDBJ whole genome shotgun (WGS) entry which is preliminary data.</text>
</comment>
<accession>A0A7W6AIP2</accession>
<evidence type="ECO:0000256" key="1">
    <source>
        <dbReference type="SAM" id="Phobius"/>
    </source>
</evidence>
<feature type="transmembrane region" description="Helical" evidence="1">
    <location>
        <begin position="93"/>
        <end position="114"/>
    </location>
</feature>
<dbReference type="Proteomes" id="UP001156881">
    <property type="component" value="Unassembled WGS sequence"/>
</dbReference>
<evidence type="ECO:0000313" key="5">
    <source>
        <dbReference type="Proteomes" id="UP001156881"/>
    </source>
</evidence>
<dbReference type="InterPro" id="IPR048041">
    <property type="entry name" value="VpsF-like"/>
</dbReference>
<organism evidence="3 4">
    <name type="scientific">Methylobacterium brachythecii</name>
    <dbReference type="NCBI Taxonomy" id="1176177"/>
    <lineage>
        <taxon>Bacteria</taxon>
        <taxon>Pseudomonadati</taxon>
        <taxon>Pseudomonadota</taxon>
        <taxon>Alphaproteobacteria</taxon>
        <taxon>Hyphomicrobiales</taxon>
        <taxon>Methylobacteriaceae</taxon>
        <taxon>Methylobacterium</taxon>
    </lineage>
</organism>
<feature type="transmembrane region" description="Helical" evidence="1">
    <location>
        <begin position="398"/>
        <end position="415"/>
    </location>
</feature>
<feature type="transmembrane region" description="Helical" evidence="1">
    <location>
        <begin position="24"/>
        <end position="47"/>
    </location>
</feature>
<sequence length="421" mass="44815">MHGAIHRETYTIGAGATRSSTTPLLSALFILFVVFALLRVALNPLLLDLVVNYSTDSGSVIEKLHPALYGFIAIGLVALPRFRIVLGVWEVRVVRAMLAFNAGIVAILVGTALAGRGGSAGFLIDTYCGASFAILLFLFPPVWRPRVGQAVILWLALSALVAIVEFGLKTRFQPFDESETAFRPIGLASHPLELGLWMAIGPPFTAATNWSRRTKLAIGLLFVVGLGVSGARTALVVGSAASIVLAIGAIGMGATTRRRLENRIIASVGLAALIPLGILALGATGGLDRFVAGPGDANAQTRIDVYGIFSHMTWTQIMLGMDMTSMLAIAKTYFRLESVESSVVMFVTLFGALGTSLFVIFFAWVMRVLLIGAKASVFLGCGVFLIVALSSNGLSTKGSAIFLLFTLIIALRPVRRDLAWM</sequence>